<dbReference type="EMBL" id="JAXUIC010000003">
    <property type="protein sequence ID" value="KAK4597764.1"/>
    <property type="molecule type" value="Genomic_DNA"/>
</dbReference>
<reference evidence="4 5" key="1">
    <citation type="journal article" date="2023" name="G3 (Bethesda)">
        <title>A haplotype-resolved chromosome-scale genome for Quercus rubra L. provides insights into the genetics of adaptive traits for red oak species.</title>
        <authorList>
            <person name="Kapoor B."/>
            <person name="Jenkins J."/>
            <person name="Schmutz J."/>
            <person name="Zhebentyayeva T."/>
            <person name="Kuelheim C."/>
            <person name="Coggeshall M."/>
            <person name="Heim C."/>
            <person name="Lasky J.R."/>
            <person name="Leites L."/>
            <person name="Islam-Faridi N."/>
            <person name="Romero-Severson J."/>
            <person name="DeLeo V.L."/>
            <person name="Lucas S.M."/>
            <person name="Lazic D."/>
            <person name="Gailing O."/>
            <person name="Carlson J."/>
            <person name="Staton M."/>
        </authorList>
    </citation>
    <scope>NUCLEOTIDE SEQUENCE [LARGE SCALE GENOMIC DNA]</scope>
    <source>
        <strain evidence="4">Pseudo-F2</strain>
    </source>
</reference>
<dbReference type="Proteomes" id="UP001324115">
    <property type="component" value="Unassembled WGS sequence"/>
</dbReference>
<comment type="caution">
    <text evidence="4">The sequence shown here is derived from an EMBL/GenBank/DDBJ whole genome shotgun (WGS) entry which is preliminary data.</text>
</comment>
<organism evidence="4 5">
    <name type="scientific">Quercus rubra</name>
    <name type="common">Northern red oak</name>
    <name type="synonym">Quercus borealis</name>
    <dbReference type="NCBI Taxonomy" id="3512"/>
    <lineage>
        <taxon>Eukaryota</taxon>
        <taxon>Viridiplantae</taxon>
        <taxon>Streptophyta</taxon>
        <taxon>Embryophyta</taxon>
        <taxon>Tracheophyta</taxon>
        <taxon>Spermatophyta</taxon>
        <taxon>Magnoliopsida</taxon>
        <taxon>eudicotyledons</taxon>
        <taxon>Gunneridae</taxon>
        <taxon>Pentapetalae</taxon>
        <taxon>rosids</taxon>
        <taxon>fabids</taxon>
        <taxon>Fagales</taxon>
        <taxon>Fagaceae</taxon>
        <taxon>Quercus</taxon>
    </lineage>
</organism>
<keyword evidence="3" id="KW-0012">Acyltransferase</keyword>
<name>A0AAN7FXV9_QUERU</name>
<comment type="similarity">
    <text evidence="1">Belongs to the plant acyltransferase family.</text>
</comment>
<evidence type="ECO:0000313" key="5">
    <source>
        <dbReference type="Proteomes" id="UP001324115"/>
    </source>
</evidence>
<keyword evidence="5" id="KW-1185">Reference proteome</keyword>
<keyword evidence="2" id="KW-0808">Transferase</keyword>
<evidence type="ECO:0000256" key="2">
    <source>
        <dbReference type="ARBA" id="ARBA00022679"/>
    </source>
</evidence>
<dbReference type="Gene3D" id="3.30.559.10">
    <property type="entry name" value="Chloramphenicol acetyltransferase-like domain"/>
    <property type="match status" value="3"/>
</dbReference>
<dbReference type="InterPro" id="IPR023213">
    <property type="entry name" value="CAT-like_dom_sf"/>
</dbReference>
<evidence type="ECO:0000256" key="1">
    <source>
        <dbReference type="ARBA" id="ARBA00009861"/>
    </source>
</evidence>
<protein>
    <submittedName>
        <fullName evidence="4">Uncharacterized protein</fullName>
    </submittedName>
</protein>
<dbReference type="PANTHER" id="PTHR31623:SF17">
    <property type="entry name" value="F21J9.9"/>
    <property type="match status" value="1"/>
</dbReference>
<gene>
    <name evidence="4" type="ORF">RGQ29_015328</name>
</gene>
<dbReference type="GO" id="GO:0016746">
    <property type="term" value="F:acyltransferase activity"/>
    <property type="evidence" value="ECO:0007669"/>
    <property type="project" value="UniProtKB-KW"/>
</dbReference>
<accession>A0AAN7FXV9</accession>
<dbReference type="Pfam" id="PF02458">
    <property type="entry name" value="Transferase"/>
    <property type="match status" value="1"/>
</dbReference>
<evidence type="ECO:0000313" key="4">
    <source>
        <dbReference type="EMBL" id="KAK4597764.1"/>
    </source>
</evidence>
<dbReference type="AlphaFoldDB" id="A0AAN7FXV9"/>
<dbReference type="PANTHER" id="PTHR31623">
    <property type="entry name" value="F21J9.9"/>
    <property type="match status" value="1"/>
</dbReference>
<sequence>MTIEIEVLSKDSIKPSSPSPDHLRHYQLSFIDQVSPQFFMPWALTHFYPLAGRVKDGLYVECNDNGVPYVEAVAKCELSGFLENPNLSEHNKFLPYQLADVNDLLTAVQVTSFNCGGIVIGLEISHKVADASSFFLLLNSWAATARGGSNILSPWIDAATIFPPATHLPAFNPHMGMSKNKTVLKRIVLDASAVATIRAKYSSSNKDIEYPRPRRVEALSSFIYSRFIADTDQTEANPNKVYTIILAVDLCSRVASPLQNCFGNLIQPTNFAVSSNPEDGFSSIVLPMRVAIKKDSDGRFNYRTQNAEKLNRGEVVPMVFTSLRRFPIYEADFGWGKSVWVGSPKMLYHNIFTFIDTKSGDGVEAWIYLKEEDMVKFEMDKEVLTYVSLAKNSVF</sequence>
<proteinExistence type="inferred from homology"/>
<evidence type="ECO:0000256" key="3">
    <source>
        <dbReference type="ARBA" id="ARBA00023315"/>
    </source>
</evidence>